<proteinExistence type="predicted"/>
<dbReference type="Proteomes" id="UP000008461">
    <property type="component" value="Chromosome"/>
</dbReference>
<keyword evidence="1" id="KW-0732">Signal</keyword>
<dbReference type="Pfam" id="PF13568">
    <property type="entry name" value="OMP_b-brl_2"/>
    <property type="match status" value="1"/>
</dbReference>
<feature type="signal peptide" evidence="1">
    <location>
        <begin position="1"/>
        <end position="20"/>
    </location>
</feature>
<organism evidence="3 4">
    <name type="scientific">Haliscomenobacter hydrossis (strain ATCC 27775 / DSM 1100 / LMG 10767 / O)</name>
    <dbReference type="NCBI Taxonomy" id="760192"/>
    <lineage>
        <taxon>Bacteria</taxon>
        <taxon>Pseudomonadati</taxon>
        <taxon>Bacteroidota</taxon>
        <taxon>Saprospiria</taxon>
        <taxon>Saprospirales</taxon>
        <taxon>Haliscomenobacteraceae</taxon>
        <taxon>Haliscomenobacter</taxon>
    </lineage>
</organism>
<accession>F4L567</accession>
<dbReference type="OrthoDB" id="947434at2"/>
<dbReference type="AlphaFoldDB" id="F4L567"/>
<dbReference type="HOGENOM" id="CLU_082049_3_0_10"/>
<evidence type="ECO:0000259" key="2">
    <source>
        <dbReference type="Pfam" id="PF13568"/>
    </source>
</evidence>
<gene>
    <name evidence="3" type="ordered locus">Halhy_1862</name>
</gene>
<dbReference type="STRING" id="760192.Halhy_1862"/>
<dbReference type="InterPro" id="IPR025665">
    <property type="entry name" value="Beta-barrel_OMP_2"/>
</dbReference>
<dbReference type="EMBL" id="CP002691">
    <property type="protein sequence ID" value="AEE49747.1"/>
    <property type="molecule type" value="Genomic_DNA"/>
</dbReference>
<dbReference type="KEGG" id="hhy:Halhy_1862"/>
<reference evidence="3 4" key="1">
    <citation type="journal article" date="2011" name="Stand. Genomic Sci.">
        <title>Complete genome sequence of Haliscomenobacter hydrossis type strain (O).</title>
        <authorList>
            <consortium name="US DOE Joint Genome Institute (JGI-PGF)"/>
            <person name="Daligault H."/>
            <person name="Lapidus A."/>
            <person name="Zeytun A."/>
            <person name="Nolan M."/>
            <person name="Lucas S."/>
            <person name="Del Rio T.G."/>
            <person name="Tice H."/>
            <person name="Cheng J.F."/>
            <person name="Tapia R."/>
            <person name="Han C."/>
            <person name="Goodwin L."/>
            <person name="Pitluck S."/>
            <person name="Liolios K."/>
            <person name="Pagani I."/>
            <person name="Ivanova N."/>
            <person name="Huntemann M."/>
            <person name="Mavromatis K."/>
            <person name="Mikhailova N."/>
            <person name="Pati A."/>
            <person name="Chen A."/>
            <person name="Palaniappan K."/>
            <person name="Land M."/>
            <person name="Hauser L."/>
            <person name="Brambilla E.M."/>
            <person name="Rohde M."/>
            <person name="Verbarg S."/>
            <person name="Goker M."/>
            <person name="Bristow J."/>
            <person name="Eisen J.A."/>
            <person name="Markowitz V."/>
            <person name="Hugenholtz P."/>
            <person name="Kyrpides N.C."/>
            <person name="Klenk H.P."/>
            <person name="Woyke T."/>
        </authorList>
    </citation>
    <scope>NUCLEOTIDE SEQUENCE [LARGE SCALE GENOMIC DNA]</scope>
    <source>
        <strain evidence="4">ATCC 27775 / DSM 1100 / LMG 10767 / O</strain>
    </source>
</reference>
<dbReference type="eggNOG" id="COG3637">
    <property type="taxonomic scope" value="Bacteria"/>
</dbReference>
<protein>
    <recommendedName>
        <fullName evidence="2">Outer membrane protein beta-barrel domain-containing protein</fullName>
    </recommendedName>
</protein>
<reference key="2">
    <citation type="submission" date="2011-04" db="EMBL/GenBank/DDBJ databases">
        <title>Complete sequence of chromosome of Haliscomenobacter hydrossis DSM 1100.</title>
        <authorList>
            <consortium name="US DOE Joint Genome Institute (JGI-PGF)"/>
            <person name="Lucas S."/>
            <person name="Han J."/>
            <person name="Lapidus A."/>
            <person name="Bruce D."/>
            <person name="Goodwin L."/>
            <person name="Pitluck S."/>
            <person name="Peters L."/>
            <person name="Kyrpides N."/>
            <person name="Mavromatis K."/>
            <person name="Ivanova N."/>
            <person name="Ovchinnikova G."/>
            <person name="Pagani I."/>
            <person name="Daligault H."/>
            <person name="Detter J.C."/>
            <person name="Han C."/>
            <person name="Land M."/>
            <person name="Hauser L."/>
            <person name="Markowitz V."/>
            <person name="Cheng J.-F."/>
            <person name="Hugenholtz P."/>
            <person name="Woyke T."/>
            <person name="Wu D."/>
            <person name="Verbarg S."/>
            <person name="Frueling A."/>
            <person name="Brambilla E."/>
            <person name="Klenk H.-P."/>
            <person name="Eisen J.A."/>
        </authorList>
    </citation>
    <scope>NUCLEOTIDE SEQUENCE</scope>
    <source>
        <strain>DSM 1100</strain>
    </source>
</reference>
<feature type="chain" id="PRO_5003312539" description="Outer membrane protein beta-barrel domain-containing protein" evidence="1">
    <location>
        <begin position="21"/>
        <end position="229"/>
    </location>
</feature>
<sequence length="229" mass="25102">MKNVLLLAVLFLALISGTHAQSTLHVGVRSGLQMSTIQQSDLLNELTPKADYNYGNTTAAFAELDFGSNFSVQAELGYAARGFRYDLQEDVKIGDFEIPLGGRADFRFNTLEVPVLFKAKSGQDAVRFYAQVGPYVAYNLNSKLTARTTGIINIKLFETNIDLDAINYNRMEVGALAGAGMEINTSFGRIFLDGRYQYGFTANADIPVVQETFRSRGISIQAGFGIPLN</sequence>
<evidence type="ECO:0000256" key="1">
    <source>
        <dbReference type="SAM" id="SignalP"/>
    </source>
</evidence>
<feature type="domain" description="Outer membrane protein beta-barrel" evidence="2">
    <location>
        <begin position="20"/>
        <end position="201"/>
    </location>
</feature>
<evidence type="ECO:0000313" key="3">
    <source>
        <dbReference type="EMBL" id="AEE49747.1"/>
    </source>
</evidence>
<dbReference type="RefSeq" id="WP_013764300.1">
    <property type="nucleotide sequence ID" value="NC_015510.1"/>
</dbReference>
<evidence type="ECO:0000313" key="4">
    <source>
        <dbReference type="Proteomes" id="UP000008461"/>
    </source>
</evidence>
<keyword evidence="4" id="KW-1185">Reference proteome</keyword>
<name>F4L567_HALH1</name>